<dbReference type="Proteomes" id="UP001234297">
    <property type="component" value="Chromosome 9"/>
</dbReference>
<sequence>MRFLKSFFRLPKPLEKTVVSIGRTNGIIPYFNSVHSLLPDFEMGFFSSLHQLQKAHFSTESMDQNAFIIKQNSVDPEIISPYELGHSKSIQGLEKPQFFVESVDDNPPYSQKKIAEEADLICRMLVNEPKSSVCSSLNNLDIRVSPQLVEEVLKKLGNAGILALSFFRWAENKDGFRYTTETFHALIEALGKIKQFRLIWNLVDTMKHTSLLTRETFALITRKYARARKIKEAIEAFERMSKYGLEPQLSDFNRLIDTVSKSKHVKRAHEIFDDMKKKRFSPDLKTYTILLEGLGQERNLLKMMEVYREMKDEGFQPDAVTYGILINAYCKAMNYEEAINLFHEMEAKNCPPTPHIYCTLINGLGSNKRLNEALKFFELSKASGFAPEIPTYNAVVGSYCCVMQFEDAFRVVEEMKKCGVGSNSRTYDVIIHHLIKARKTKGRLDKAMKVWKQMNDKGVLPCMHMFSALINGLCDENRLEEACKYFEEMLDKGIRPPGSLYSNLKEALLDAGMKDMALKMGERLDILRKTALEG</sequence>
<dbReference type="EMBL" id="CM056817">
    <property type="protein sequence ID" value="KAJ8619815.1"/>
    <property type="molecule type" value="Genomic_DNA"/>
</dbReference>
<accession>A0ACC2KF92</accession>
<comment type="caution">
    <text evidence="1">The sequence shown here is derived from an EMBL/GenBank/DDBJ whole genome shotgun (WGS) entry which is preliminary data.</text>
</comment>
<proteinExistence type="predicted"/>
<protein>
    <submittedName>
        <fullName evidence="1">Uncharacterized protein</fullName>
    </submittedName>
</protein>
<gene>
    <name evidence="1" type="ORF">MRB53_028344</name>
</gene>
<evidence type="ECO:0000313" key="1">
    <source>
        <dbReference type="EMBL" id="KAJ8619815.1"/>
    </source>
</evidence>
<reference evidence="1 2" key="1">
    <citation type="journal article" date="2022" name="Hortic Res">
        <title>A haplotype resolved chromosomal level avocado genome allows analysis of novel avocado genes.</title>
        <authorList>
            <person name="Nath O."/>
            <person name="Fletcher S.J."/>
            <person name="Hayward A."/>
            <person name="Shaw L.M."/>
            <person name="Masouleh A.K."/>
            <person name="Furtado A."/>
            <person name="Henry R.J."/>
            <person name="Mitter N."/>
        </authorList>
    </citation>
    <scope>NUCLEOTIDE SEQUENCE [LARGE SCALE GENOMIC DNA]</scope>
    <source>
        <strain evidence="2">cv. Hass</strain>
    </source>
</reference>
<evidence type="ECO:0000313" key="2">
    <source>
        <dbReference type="Proteomes" id="UP001234297"/>
    </source>
</evidence>
<name>A0ACC2KF92_PERAE</name>
<organism evidence="1 2">
    <name type="scientific">Persea americana</name>
    <name type="common">Avocado</name>
    <dbReference type="NCBI Taxonomy" id="3435"/>
    <lineage>
        <taxon>Eukaryota</taxon>
        <taxon>Viridiplantae</taxon>
        <taxon>Streptophyta</taxon>
        <taxon>Embryophyta</taxon>
        <taxon>Tracheophyta</taxon>
        <taxon>Spermatophyta</taxon>
        <taxon>Magnoliopsida</taxon>
        <taxon>Magnoliidae</taxon>
        <taxon>Laurales</taxon>
        <taxon>Lauraceae</taxon>
        <taxon>Persea</taxon>
    </lineage>
</organism>
<keyword evidence="2" id="KW-1185">Reference proteome</keyword>